<evidence type="ECO:0008006" key="3">
    <source>
        <dbReference type="Google" id="ProtNLM"/>
    </source>
</evidence>
<sequence>MIFADETQQRLTAVIDYTGWREHRIILQMMLSDQFARWKKGNGDYVAQTTFAEFIQDSAADIVSPTAADMLELAQSFQATKSVDFTSSNRISNGQVQLSYRETIDAQAGNAGQLEVPEQFTLHISIWRGGAVVEVKAALRYRIEHQQLRIGYKILHLDDLMRAAFEHVTDEIASKLDSGHGHELVFGPAPAVIEPVK</sequence>
<gene>
    <name evidence="1" type="ORF">B7C42_08265</name>
</gene>
<comment type="caution">
    <text evidence="1">The sequence shown here is derived from an EMBL/GenBank/DDBJ whole genome shotgun (WGS) entry which is preliminary data.</text>
</comment>
<evidence type="ECO:0000313" key="2">
    <source>
        <dbReference type="Proteomes" id="UP000215506"/>
    </source>
</evidence>
<evidence type="ECO:0000313" key="1">
    <source>
        <dbReference type="EMBL" id="OXR39660.1"/>
    </source>
</evidence>
<dbReference type="AlphaFoldDB" id="A0A231GSQ7"/>
<dbReference type="Pfam" id="PF10065">
    <property type="entry name" value="DUF2303"/>
    <property type="match status" value="1"/>
</dbReference>
<keyword evidence="2" id="KW-1185">Reference proteome</keyword>
<proteinExistence type="predicted"/>
<accession>A0A231GSQ7</accession>
<organism evidence="1 2">
    <name type="scientific">Nocardia cerradoensis</name>
    <dbReference type="NCBI Taxonomy" id="85688"/>
    <lineage>
        <taxon>Bacteria</taxon>
        <taxon>Bacillati</taxon>
        <taxon>Actinomycetota</taxon>
        <taxon>Actinomycetes</taxon>
        <taxon>Mycobacteriales</taxon>
        <taxon>Nocardiaceae</taxon>
        <taxon>Nocardia</taxon>
    </lineage>
</organism>
<name>A0A231GSQ7_9NOCA</name>
<protein>
    <recommendedName>
        <fullName evidence="3">DUF2303 family protein</fullName>
    </recommendedName>
</protein>
<dbReference type="Proteomes" id="UP000215506">
    <property type="component" value="Unassembled WGS sequence"/>
</dbReference>
<reference evidence="1 2" key="1">
    <citation type="submission" date="2017-07" db="EMBL/GenBank/DDBJ databases">
        <title>First draft Genome Sequence of Nocardia cerradoensis isolated from human infection.</title>
        <authorList>
            <person name="Carrasco G."/>
        </authorList>
    </citation>
    <scope>NUCLEOTIDE SEQUENCE [LARGE SCALE GENOMIC DNA]</scope>
    <source>
        <strain evidence="1 2">CNM20130759</strain>
    </source>
</reference>
<dbReference type="EMBL" id="NGAF01000096">
    <property type="protein sequence ID" value="OXR39660.1"/>
    <property type="molecule type" value="Genomic_DNA"/>
</dbReference>
<dbReference type="InterPro" id="IPR019276">
    <property type="entry name" value="DUF2303"/>
</dbReference>